<dbReference type="Proteomes" id="UP000558113">
    <property type="component" value="Unassembled WGS sequence"/>
</dbReference>
<dbReference type="AlphaFoldDB" id="A0A7X4YLM4"/>
<comment type="caution">
    <text evidence="1">The sequence shown here is derived from an EMBL/GenBank/DDBJ whole genome shotgun (WGS) entry which is preliminary data.</text>
</comment>
<reference evidence="1 2" key="1">
    <citation type="submission" date="2020-01" db="EMBL/GenBank/DDBJ databases">
        <title>Paenibacillus soybeanensis sp. nov. isolated from the nodules of soybean (Glycine max(L.) Merr).</title>
        <authorList>
            <person name="Wang H."/>
        </authorList>
    </citation>
    <scope>NUCLEOTIDE SEQUENCE [LARGE SCALE GENOMIC DNA]</scope>
    <source>
        <strain evidence="1 2">DSM 23054</strain>
    </source>
</reference>
<evidence type="ECO:0000313" key="1">
    <source>
        <dbReference type="EMBL" id="NBC67719.1"/>
    </source>
</evidence>
<name>A0A7X4YLM4_9BACL</name>
<protein>
    <recommendedName>
        <fullName evidence="3">Translocation protein TolB</fullName>
    </recommendedName>
</protein>
<dbReference type="Pfam" id="PF07676">
    <property type="entry name" value="PD40"/>
    <property type="match status" value="1"/>
</dbReference>
<dbReference type="InterPro" id="IPR011042">
    <property type="entry name" value="6-blade_b-propeller_TolB-like"/>
</dbReference>
<dbReference type="OrthoDB" id="9774911at2"/>
<dbReference type="EMBL" id="JAAAMU010000001">
    <property type="protein sequence ID" value="NBC67719.1"/>
    <property type="molecule type" value="Genomic_DNA"/>
</dbReference>
<gene>
    <name evidence="1" type="ORF">GT003_01785</name>
</gene>
<accession>A0A7X4YLM4</accession>
<sequence>MDGNVYLGRSKALRLLRGLALTAAIWIGGLPLPASASEGNAALALQPEDGMPDRQSSVQSAYAKPGGKEQTAAAFIREGALWVKEKGEERRLSPNGAFARNPAWSPDGRSIAYNQGEEQRQLWVVDVRNGNSHLAAPEGGTRFEWSPAKNRIAYLQEEKLYTVGQDAGDEPVEVAGEIGNFSWLPDGSGFLVSSAAQLLPEGWTPVRISRIMLPTETSDPLQEEPLYVLPKQIEDMIVVGTSKFRWSADGEWAAFLATPTASLSADGNMLCVLSADGKTFITLDAMARNEQWFQWSPKPGRGGNRLAYIAGVGREASSNKRLTVTPVPTTNKKAYTPAGFVDQNFAWYGEDAILVSRAKEGAWSTNPGERPWPELALIGLSGGRQRVIAKPPGGSGDFQPTALCADSIGWVRSNRSSASDVMVAISAKEAGKATAWIKGIDLGDNFYEQWNWNPVVRFYVKEP</sequence>
<dbReference type="SUPFAM" id="SSF82171">
    <property type="entry name" value="DPP6 N-terminal domain-like"/>
    <property type="match status" value="1"/>
</dbReference>
<keyword evidence="2" id="KW-1185">Reference proteome</keyword>
<organism evidence="1 2">
    <name type="scientific">Paenibacillus sacheonensis</name>
    <dbReference type="NCBI Taxonomy" id="742054"/>
    <lineage>
        <taxon>Bacteria</taxon>
        <taxon>Bacillati</taxon>
        <taxon>Bacillota</taxon>
        <taxon>Bacilli</taxon>
        <taxon>Bacillales</taxon>
        <taxon>Paenibacillaceae</taxon>
        <taxon>Paenibacillus</taxon>
    </lineage>
</organism>
<evidence type="ECO:0000313" key="2">
    <source>
        <dbReference type="Proteomes" id="UP000558113"/>
    </source>
</evidence>
<dbReference type="RefSeq" id="WP_161693778.1">
    <property type="nucleotide sequence ID" value="NZ_JAAAMU010000001.1"/>
</dbReference>
<evidence type="ECO:0008006" key="3">
    <source>
        <dbReference type="Google" id="ProtNLM"/>
    </source>
</evidence>
<dbReference type="InterPro" id="IPR011659">
    <property type="entry name" value="WD40"/>
</dbReference>
<dbReference type="Gene3D" id="2.120.10.30">
    <property type="entry name" value="TolB, C-terminal domain"/>
    <property type="match status" value="2"/>
</dbReference>
<proteinExistence type="predicted"/>